<evidence type="ECO:0000259" key="3">
    <source>
        <dbReference type="PROSITE" id="PS50105"/>
    </source>
</evidence>
<accession>A0A6I9QGQ8</accession>
<evidence type="ECO:0000313" key="5">
    <source>
        <dbReference type="RefSeq" id="XP_010908370.1"/>
    </source>
</evidence>
<dbReference type="SUPFAM" id="SSF47769">
    <property type="entry name" value="SAM/Pointed domain"/>
    <property type="match status" value="1"/>
</dbReference>
<dbReference type="CDD" id="cd09487">
    <property type="entry name" value="SAM_superfamily"/>
    <property type="match status" value="1"/>
</dbReference>
<evidence type="ECO:0000313" key="4">
    <source>
        <dbReference type="Proteomes" id="UP000504607"/>
    </source>
</evidence>
<dbReference type="GeneID" id="105034786"/>
<sequence>MADLHPPEAPANGGGPVETLVPFPGSKRQRRPSVRLGEIGDQPAAIPYEPYFRRTKHWKLPSDDHKPRTHLPKDPAKHPSRTRPLTTLAPDGDALDALPTTDDHVLLPVDENLDPLAAGIRRGSRDGKAWRGGGVRRARSSWIPKVDEGNEGADLKSSGGEDAGDEGYREGSESPLDMNDRRAAARVRVSESRDGGPLAEGDLPSETDNRDWNNRNGWCRSVEDGGVRSWLNSLGLGRYAPVFEIHEVDDEVLSMLTLEDLKDMGINAVGSRRKMYWAIQKLKKKAM</sequence>
<dbReference type="Pfam" id="PF00536">
    <property type="entry name" value="SAM_1"/>
    <property type="match status" value="1"/>
</dbReference>
<dbReference type="Proteomes" id="UP000504607">
    <property type="component" value="Unplaced"/>
</dbReference>
<dbReference type="PANTHER" id="PTHR10627">
    <property type="entry name" value="SCP160"/>
    <property type="match status" value="1"/>
</dbReference>
<dbReference type="FunCoup" id="A0A6I9QGQ8">
    <property type="interactions" value="368"/>
</dbReference>
<organism evidence="4 5">
    <name type="scientific">Elaeis guineensis var. tenera</name>
    <name type="common">Oil palm</name>
    <dbReference type="NCBI Taxonomy" id="51953"/>
    <lineage>
        <taxon>Eukaryota</taxon>
        <taxon>Viridiplantae</taxon>
        <taxon>Streptophyta</taxon>
        <taxon>Embryophyta</taxon>
        <taxon>Tracheophyta</taxon>
        <taxon>Spermatophyta</taxon>
        <taxon>Magnoliopsida</taxon>
        <taxon>Liliopsida</taxon>
        <taxon>Arecaceae</taxon>
        <taxon>Arecoideae</taxon>
        <taxon>Cocoseae</taxon>
        <taxon>Elaeidinae</taxon>
        <taxon>Elaeis</taxon>
    </lineage>
</organism>
<dbReference type="InterPro" id="IPR001660">
    <property type="entry name" value="SAM"/>
</dbReference>
<dbReference type="Gene3D" id="1.10.150.50">
    <property type="entry name" value="Transcription Factor, Ets-1"/>
    <property type="match status" value="1"/>
</dbReference>
<dbReference type="InParanoid" id="A0A6I9QGQ8"/>
<dbReference type="OrthoDB" id="539213at2759"/>
<dbReference type="RefSeq" id="XP_010908370.1">
    <property type="nucleotide sequence ID" value="XM_010910068.3"/>
</dbReference>
<gene>
    <name evidence="5" type="primary">LOC105034786</name>
</gene>
<feature type="region of interest" description="Disordered" evidence="2">
    <location>
        <begin position="142"/>
        <end position="215"/>
    </location>
</feature>
<dbReference type="SMART" id="SM00454">
    <property type="entry name" value="SAM"/>
    <property type="match status" value="1"/>
</dbReference>
<dbReference type="KEGG" id="egu:105034786"/>
<name>A0A6I9QGQ8_ELAGV</name>
<keyword evidence="4" id="KW-1185">Reference proteome</keyword>
<dbReference type="InterPro" id="IPR013761">
    <property type="entry name" value="SAM/pointed_sf"/>
</dbReference>
<dbReference type="PANTHER" id="PTHR10627:SF69">
    <property type="entry name" value="PROTEIN BICAUDAL C"/>
    <property type="match status" value="1"/>
</dbReference>
<feature type="region of interest" description="Disordered" evidence="2">
    <location>
        <begin position="1"/>
        <end position="99"/>
    </location>
</feature>
<feature type="compositionally biased region" description="Basic and acidic residues" evidence="2">
    <location>
        <begin position="60"/>
        <end position="77"/>
    </location>
</feature>
<evidence type="ECO:0000256" key="2">
    <source>
        <dbReference type="SAM" id="MobiDB-lite"/>
    </source>
</evidence>
<feature type="domain" description="SAM" evidence="3">
    <location>
        <begin position="227"/>
        <end position="285"/>
    </location>
</feature>
<evidence type="ECO:0000256" key="1">
    <source>
        <dbReference type="ARBA" id="ARBA00022737"/>
    </source>
</evidence>
<proteinExistence type="predicted"/>
<feature type="compositionally biased region" description="Basic and acidic residues" evidence="2">
    <location>
        <begin position="166"/>
        <end position="194"/>
    </location>
</feature>
<dbReference type="PROSITE" id="PS50105">
    <property type="entry name" value="SAM_DOMAIN"/>
    <property type="match status" value="1"/>
</dbReference>
<dbReference type="AlphaFoldDB" id="A0A6I9QGQ8"/>
<protein>
    <submittedName>
        <fullName evidence="5">Uncharacterized protein LOC105034786</fullName>
    </submittedName>
</protein>
<keyword evidence="1" id="KW-0677">Repeat</keyword>
<reference evidence="5" key="1">
    <citation type="submission" date="2025-08" db="UniProtKB">
        <authorList>
            <consortium name="RefSeq"/>
        </authorList>
    </citation>
    <scope>IDENTIFICATION</scope>
</reference>